<evidence type="ECO:0000313" key="2">
    <source>
        <dbReference type="Proteomes" id="UP000271820"/>
    </source>
</evidence>
<evidence type="ECO:0008006" key="3">
    <source>
        <dbReference type="Google" id="ProtNLM"/>
    </source>
</evidence>
<reference evidence="1 2" key="1">
    <citation type="submission" date="2018-08" db="EMBL/GenBank/DDBJ databases">
        <authorList>
            <person name="Hogarty M.P."/>
            <person name="Sinkre R.A."/>
            <person name="Rubiano R."/>
            <person name="Harback M.R."/>
            <person name="Shaffer C.D."/>
            <person name="Weston-Hafer K.A."/>
            <person name="Russell D.A."/>
            <person name="Pope W.H."/>
            <person name="Jacobs-Sera D."/>
            <person name="Hendrix R.W."/>
            <person name="Hatfull G.F."/>
        </authorList>
    </citation>
    <scope>NUCLEOTIDE SEQUENCE [LARGE SCALE GENOMIC DNA]</scope>
</reference>
<dbReference type="RefSeq" id="YP_009841231.1">
    <property type="nucleotide sequence ID" value="NC_048730.1"/>
</dbReference>
<organism evidence="1 2">
    <name type="scientific">Streptomyces phage Yaboi</name>
    <dbReference type="NCBI Taxonomy" id="2301621"/>
    <lineage>
        <taxon>Viruses</taxon>
        <taxon>Duplodnaviria</taxon>
        <taxon>Heunggongvirae</taxon>
        <taxon>Uroviricota</taxon>
        <taxon>Caudoviricetes</taxon>
        <taxon>Stanwilliamsviridae</taxon>
        <taxon>Boydwoodruffvirinae</taxon>
        <taxon>Karimacvirus</taxon>
        <taxon>Karimacvirus yaboi</taxon>
        <taxon>Streptomyces virus Yaboi</taxon>
    </lineage>
</organism>
<protein>
    <recommendedName>
        <fullName evidence="3">Helix-turn-helix DNA binding domain protein</fullName>
    </recommendedName>
</protein>
<accession>A0A385UGQ9</accession>
<dbReference type="KEGG" id="vg:55611456"/>
<evidence type="ECO:0000313" key="1">
    <source>
        <dbReference type="EMBL" id="AYB70932.1"/>
    </source>
</evidence>
<dbReference type="Gene3D" id="1.10.10.60">
    <property type="entry name" value="Homeodomain-like"/>
    <property type="match status" value="1"/>
</dbReference>
<keyword evidence="2" id="KW-1185">Reference proteome</keyword>
<dbReference type="Proteomes" id="UP000271820">
    <property type="component" value="Segment"/>
</dbReference>
<proteinExistence type="predicted"/>
<name>A0A385UGQ9_9CAUD</name>
<dbReference type="EMBL" id="MH727564">
    <property type="protein sequence ID" value="AYB70932.1"/>
    <property type="molecule type" value="Genomic_DNA"/>
</dbReference>
<sequence>MAKLYESRAWLMERYRTRTAKQIAEECRVSEMTITRWLAKHGIPIRRSR</sequence>
<dbReference type="GeneID" id="55611456"/>
<gene>
    <name evidence="1" type="primary">95</name>
    <name evidence="1" type="ORF">SEA_YABOI_95</name>
</gene>